<gene>
    <name evidence="1" type="ORF">PAPYR_12327</name>
</gene>
<accession>A0ABQ8U5Z0</accession>
<organism evidence="1 2">
    <name type="scientific">Paratrimastix pyriformis</name>
    <dbReference type="NCBI Taxonomy" id="342808"/>
    <lineage>
        <taxon>Eukaryota</taxon>
        <taxon>Metamonada</taxon>
        <taxon>Preaxostyla</taxon>
        <taxon>Paratrimastigidae</taxon>
        <taxon>Paratrimastix</taxon>
    </lineage>
</organism>
<reference evidence="1" key="1">
    <citation type="journal article" date="2022" name="bioRxiv">
        <title>Genomics of Preaxostyla Flagellates Illuminates Evolutionary Transitions and the Path Towards Mitochondrial Loss.</title>
        <authorList>
            <person name="Novak L.V.F."/>
            <person name="Treitli S.C."/>
            <person name="Pyrih J."/>
            <person name="Halakuc P."/>
            <person name="Pipaliya S.V."/>
            <person name="Vacek V."/>
            <person name="Brzon O."/>
            <person name="Soukal P."/>
            <person name="Eme L."/>
            <person name="Dacks J.B."/>
            <person name="Karnkowska A."/>
            <person name="Elias M."/>
            <person name="Hampl V."/>
        </authorList>
    </citation>
    <scope>NUCLEOTIDE SEQUENCE</scope>
    <source>
        <strain evidence="1">RCP-MX</strain>
    </source>
</reference>
<proteinExistence type="predicted"/>
<name>A0ABQ8U5Z0_9EUKA</name>
<comment type="caution">
    <text evidence="1">The sequence shown here is derived from an EMBL/GenBank/DDBJ whole genome shotgun (WGS) entry which is preliminary data.</text>
</comment>
<dbReference type="Proteomes" id="UP001141327">
    <property type="component" value="Unassembled WGS sequence"/>
</dbReference>
<keyword evidence="2" id="KW-1185">Reference proteome</keyword>
<evidence type="ECO:0000313" key="1">
    <source>
        <dbReference type="EMBL" id="KAJ4453256.1"/>
    </source>
</evidence>
<evidence type="ECO:0000313" key="2">
    <source>
        <dbReference type="Proteomes" id="UP001141327"/>
    </source>
</evidence>
<dbReference type="EMBL" id="JAPMOS010000291">
    <property type="protein sequence ID" value="KAJ4453256.1"/>
    <property type="molecule type" value="Genomic_DNA"/>
</dbReference>
<protein>
    <submittedName>
        <fullName evidence="1">Uncharacterized protein</fullName>
    </submittedName>
</protein>
<sequence>MSTLPGGEHYFPQSRCSQTLTTAKTPTDEPIHQILNRFHRHIDEKLGLARPLTVQLQIIEHEVDVITALDPGADDYHQNE</sequence>